<dbReference type="Gene3D" id="1.10.3950.10">
    <property type="entry name" value="putative ecf-type sigma factor negative effector from bacillus cereus"/>
    <property type="match status" value="2"/>
</dbReference>
<feature type="coiled-coil region" evidence="1">
    <location>
        <begin position="77"/>
        <end position="111"/>
    </location>
</feature>
<evidence type="ECO:0000256" key="2">
    <source>
        <dbReference type="SAM" id="Phobius"/>
    </source>
</evidence>
<dbReference type="InterPro" id="IPR022019">
    <property type="entry name" value="DUF3600"/>
</dbReference>
<keyword evidence="5" id="KW-1185">Reference proteome</keyword>
<dbReference type="EMBL" id="JAGGKG010000008">
    <property type="protein sequence ID" value="MBP1905388.1"/>
    <property type="molecule type" value="Genomic_DNA"/>
</dbReference>
<comment type="caution">
    <text evidence="4">The sequence shown here is derived from an EMBL/GenBank/DDBJ whole genome shotgun (WGS) entry which is preliminary data.</text>
</comment>
<feature type="domain" description="DUF3600" evidence="3">
    <location>
        <begin position="70"/>
        <end position="163"/>
    </location>
</feature>
<feature type="transmembrane region" description="Helical" evidence="2">
    <location>
        <begin position="47"/>
        <end position="67"/>
    </location>
</feature>
<reference evidence="4 5" key="1">
    <citation type="submission" date="2021-03" db="EMBL/GenBank/DDBJ databases">
        <title>Genomic Encyclopedia of Type Strains, Phase IV (KMG-IV): sequencing the most valuable type-strain genomes for metagenomic binning, comparative biology and taxonomic classification.</title>
        <authorList>
            <person name="Goeker M."/>
        </authorList>
    </citation>
    <scope>NUCLEOTIDE SEQUENCE [LARGE SCALE GENOMIC DNA]</scope>
    <source>
        <strain evidence="4 5">DSM 14349</strain>
    </source>
</reference>
<name>A0ABS4FS19_9BACL</name>
<evidence type="ECO:0000313" key="5">
    <source>
        <dbReference type="Proteomes" id="UP001519272"/>
    </source>
</evidence>
<organism evidence="4 5">
    <name type="scientific">Paenibacillus turicensis</name>
    <dbReference type="NCBI Taxonomy" id="160487"/>
    <lineage>
        <taxon>Bacteria</taxon>
        <taxon>Bacillati</taxon>
        <taxon>Bacillota</taxon>
        <taxon>Bacilli</taxon>
        <taxon>Bacillales</taxon>
        <taxon>Paenibacillaceae</taxon>
        <taxon>Paenibacillus</taxon>
    </lineage>
</organism>
<dbReference type="RefSeq" id="WP_210089015.1">
    <property type="nucleotide sequence ID" value="NZ_JAGGKG010000008.1"/>
</dbReference>
<dbReference type="InterPro" id="IPR038267">
    <property type="entry name" value="ECF_sigma_eff"/>
</dbReference>
<accession>A0ABS4FS19</accession>
<dbReference type="Pfam" id="PF12207">
    <property type="entry name" value="DUF3600"/>
    <property type="match status" value="1"/>
</dbReference>
<sequence length="249" mass="29086">MSHNDLDQQLQKALQEHTKHWTAPSHLQYQIIKEISATQGGKTMKKWLVSVIVTALLLIPVGAYAGYHYLADAIYGSKEAVLQLGGTEQQYERLEKKLIQAKNQLSEEEYTKFMTTLKEYGQFYLKYADANGNIDPKTWSKQEKAHYEALTEQLTPLFERLEQLDKQATAKSSMDEPAFWENALKKAKTQFTEAEYQEFKHTYETMWNYKSIVTNEVDWDRLSKEQQAEVNELRPKLLQYLERLGYKAK</sequence>
<keyword evidence="2" id="KW-0812">Transmembrane</keyword>
<keyword evidence="2" id="KW-0472">Membrane</keyword>
<dbReference type="Proteomes" id="UP001519272">
    <property type="component" value="Unassembled WGS sequence"/>
</dbReference>
<evidence type="ECO:0000313" key="4">
    <source>
        <dbReference type="EMBL" id="MBP1905388.1"/>
    </source>
</evidence>
<evidence type="ECO:0000256" key="1">
    <source>
        <dbReference type="SAM" id="Coils"/>
    </source>
</evidence>
<protein>
    <recommendedName>
        <fullName evidence="3">DUF3600 domain-containing protein</fullName>
    </recommendedName>
</protein>
<proteinExistence type="predicted"/>
<gene>
    <name evidence="4" type="ORF">J2Z32_002018</name>
</gene>
<keyword evidence="2" id="KW-1133">Transmembrane helix</keyword>
<evidence type="ECO:0000259" key="3">
    <source>
        <dbReference type="Pfam" id="PF12207"/>
    </source>
</evidence>
<keyword evidence="1" id="KW-0175">Coiled coil</keyword>